<feature type="transmembrane region" description="Helical" evidence="4">
    <location>
        <begin position="579"/>
        <end position="600"/>
    </location>
</feature>
<comment type="caution">
    <text evidence="6">The sequence shown here is derived from an EMBL/GenBank/DDBJ whole genome shotgun (WGS) entry which is preliminary data.</text>
</comment>
<organism evidence="6 7">
    <name type="scientific">Labeo rohita</name>
    <name type="common">Indian major carp</name>
    <name type="synonym">Cyprinus rohita</name>
    <dbReference type="NCBI Taxonomy" id="84645"/>
    <lineage>
        <taxon>Eukaryota</taxon>
        <taxon>Metazoa</taxon>
        <taxon>Chordata</taxon>
        <taxon>Craniata</taxon>
        <taxon>Vertebrata</taxon>
        <taxon>Euteleostomi</taxon>
        <taxon>Actinopterygii</taxon>
        <taxon>Neopterygii</taxon>
        <taxon>Teleostei</taxon>
        <taxon>Ostariophysi</taxon>
        <taxon>Cypriniformes</taxon>
        <taxon>Cyprinidae</taxon>
        <taxon>Labeoninae</taxon>
        <taxon>Labeonini</taxon>
        <taxon>Labeo</taxon>
    </lineage>
</organism>
<dbReference type="EMBL" id="JACTAM010002716">
    <property type="protein sequence ID" value="KAI2643873.1"/>
    <property type="molecule type" value="Genomic_DNA"/>
</dbReference>
<proteinExistence type="inferred from homology"/>
<keyword evidence="4" id="KW-1133">Transmembrane helix</keyword>
<dbReference type="InterPro" id="IPR013761">
    <property type="entry name" value="SAM/pointed_sf"/>
</dbReference>
<evidence type="ECO:0000259" key="5">
    <source>
        <dbReference type="PROSITE" id="PS50105"/>
    </source>
</evidence>
<dbReference type="SMART" id="SM00471">
    <property type="entry name" value="HDc"/>
    <property type="match status" value="1"/>
</dbReference>
<feature type="compositionally biased region" description="Acidic residues" evidence="3">
    <location>
        <begin position="649"/>
        <end position="660"/>
    </location>
</feature>
<keyword evidence="2" id="KW-0547">Nucleotide-binding</keyword>
<keyword evidence="4" id="KW-0472">Membrane</keyword>
<evidence type="ECO:0000256" key="2">
    <source>
        <dbReference type="ARBA" id="ARBA00023134"/>
    </source>
</evidence>
<feature type="domain" description="SAM" evidence="5">
    <location>
        <begin position="25"/>
        <end position="115"/>
    </location>
</feature>
<dbReference type="Proteomes" id="UP000830375">
    <property type="component" value="Unassembled WGS sequence"/>
</dbReference>
<evidence type="ECO:0000256" key="3">
    <source>
        <dbReference type="SAM" id="MobiDB-lite"/>
    </source>
</evidence>
<dbReference type="PROSITE" id="PS50105">
    <property type="entry name" value="SAM_DOMAIN"/>
    <property type="match status" value="1"/>
</dbReference>
<keyword evidence="7" id="KW-1185">Reference proteome</keyword>
<dbReference type="Gene3D" id="1.10.3210.10">
    <property type="entry name" value="Hypothetical protein af1432"/>
    <property type="match status" value="1"/>
</dbReference>
<dbReference type="CDD" id="cd00077">
    <property type="entry name" value="HDc"/>
    <property type="match status" value="1"/>
</dbReference>
<dbReference type="SUPFAM" id="SSF47769">
    <property type="entry name" value="SAM/Pointed domain"/>
    <property type="match status" value="1"/>
</dbReference>
<keyword evidence="2" id="KW-0342">GTP-binding</keyword>
<evidence type="ECO:0000256" key="4">
    <source>
        <dbReference type="SAM" id="Phobius"/>
    </source>
</evidence>
<comment type="similarity">
    <text evidence="1">Belongs to the SAMHD1 family.</text>
</comment>
<evidence type="ECO:0000313" key="7">
    <source>
        <dbReference type="Proteomes" id="UP000830375"/>
    </source>
</evidence>
<dbReference type="CDD" id="cd09508">
    <property type="entry name" value="SAM_HD"/>
    <property type="match status" value="1"/>
</dbReference>
<evidence type="ECO:0000256" key="1">
    <source>
        <dbReference type="ARBA" id="ARBA00005776"/>
    </source>
</evidence>
<protein>
    <submittedName>
        <fullName evidence="6">Deoxynucleoside triphosphate triphosphohydrolase SAMHD1</fullName>
    </submittedName>
</protein>
<keyword evidence="4" id="KW-0812">Transmembrane</keyword>
<accession>A0ABQ8L2M5</accession>
<dbReference type="InterPro" id="IPR003607">
    <property type="entry name" value="HD/PDEase_dom"/>
</dbReference>
<sequence>MMERGTKRPRRDEDCENHVSDFRRWDVEETVVYLRRAGFGKWEQKFREDRNYREAARLRNTAVLQRLNTVWLKREHGMTGPGLLYLTEAHLEKMGVSPLGSRLEILHCLQKLWQISNEPMKVFNDPIHGHIELHPLLVQFIDTPQFQRLRHIKQLGATYLVFPGASHNRFEHSVGVGYLAGCLVRALSERQPELLITKQDVLCVQIAGLCHDLGSEASCSAGILWNREDKLHVSTCPLLTSRPVFSYTPKLISAGFLSPQHEVASVQMFDHLVKVNGLEEVMVHHGLTLPDDLIFIKEQIAGPLDNSVLDSSWPYKGRPLEKSFLYEIVANKRNGIDVDKWDYFARDCYHLGIQNNFDYQRFLKFARVCEVRGKKHICTRDKEVGNLYDMFHTRNCLHRRAYQHKVANIIETMIAEAFILYSSEPELSEARAILNNIVCRRLYKCVGQTTPETHVDASQEKLLDWAKEVARSKPSGTDANLIAEDFVVSVIYMDYGMKEKNPINNVHFYCKKDPTKAIKIRKKQVSKLLPERFAEQLIRVYCKKTDDKSLEAAKKYFVQWCMDRNFTKPQARLCISNCVITQFWCIIVLVHVNVLTVFFVHAVKRTPRVFPAPHSLCSNTGAYVNVFQDGDVIAPELTPLKRDWHTLERDDEDSEPDDNGEGARPGTRDETPRKAGRQVKVNLFQAQGGSRL</sequence>
<dbReference type="InterPro" id="IPR050135">
    <property type="entry name" value="dGTPase-like"/>
</dbReference>
<gene>
    <name evidence="6" type="ORF">H4Q32_024891</name>
</gene>
<dbReference type="SUPFAM" id="SSF109604">
    <property type="entry name" value="HD-domain/PDEase-like"/>
    <property type="match status" value="1"/>
</dbReference>
<dbReference type="InterPro" id="IPR001660">
    <property type="entry name" value="SAM"/>
</dbReference>
<reference evidence="6 7" key="1">
    <citation type="submission" date="2022-01" db="EMBL/GenBank/DDBJ databases">
        <title>A high-quality chromosome-level genome assembly of rohu carp, Labeo rohita.</title>
        <authorList>
            <person name="Arick M.A. II"/>
            <person name="Hsu C.-Y."/>
            <person name="Magbanua Z."/>
            <person name="Pechanova O."/>
            <person name="Grover C."/>
            <person name="Miller E."/>
            <person name="Thrash A."/>
            <person name="Ezzel L."/>
            <person name="Alam S."/>
            <person name="Benzie J."/>
            <person name="Hamilton M."/>
            <person name="Karsi A."/>
            <person name="Lawrence M.L."/>
            <person name="Peterson D.G."/>
        </authorList>
    </citation>
    <scope>NUCLEOTIDE SEQUENCE [LARGE SCALE GENOMIC DNA]</scope>
    <source>
        <strain evidence="7">BAU-BD-2019</strain>
        <tissue evidence="6">Blood</tissue>
    </source>
</reference>
<name>A0ABQ8L2M5_LABRO</name>
<dbReference type="PANTHER" id="PTHR11373">
    <property type="entry name" value="DEOXYNUCLEOSIDE TRIPHOSPHATE TRIPHOSPHOHYDROLASE"/>
    <property type="match status" value="1"/>
</dbReference>
<dbReference type="Gene3D" id="1.10.150.50">
    <property type="entry name" value="Transcription Factor, Ets-1"/>
    <property type="match status" value="1"/>
</dbReference>
<dbReference type="PANTHER" id="PTHR11373:SF4">
    <property type="entry name" value="DEOXYNUCLEOSIDE TRIPHOSPHATE TRIPHOSPHOHYDROLASE SAMHD1"/>
    <property type="match status" value="1"/>
</dbReference>
<dbReference type="Gene3D" id="3.30.70.2760">
    <property type="match status" value="1"/>
</dbReference>
<evidence type="ECO:0000313" key="6">
    <source>
        <dbReference type="EMBL" id="KAI2643873.1"/>
    </source>
</evidence>
<feature type="region of interest" description="Disordered" evidence="3">
    <location>
        <begin position="646"/>
        <end position="692"/>
    </location>
</feature>